<organism evidence="4 5">
    <name type="scientific">Pelobates cultripes</name>
    <name type="common">Western spadefoot toad</name>
    <dbReference type="NCBI Taxonomy" id="61616"/>
    <lineage>
        <taxon>Eukaryota</taxon>
        <taxon>Metazoa</taxon>
        <taxon>Chordata</taxon>
        <taxon>Craniata</taxon>
        <taxon>Vertebrata</taxon>
        <taxon>Euteleostomi</taxon>
        <taxon>Amphibia</taxon>
        <taxon>Batrachia</taxon>
        <taxon>Anura</taxon>
        <taxon>Pelobatoidea</taxon>
        <taxon>Pelobatidae</taxon>
        <taxon>Pelobates</taxon>
    </lineage>
</organism>
<dbReference type="EMBL" id="OW240915">
    <property type="protein sequence ID" value="CAH2282567.1"/>
    <property type="molecule type" value="Genomic_DNA"/>
</dbReference>
<dbReference type="SUPFAM" id="SSF57756">
    <property type="entry name" value="Retrovirus zinc finger-like domains"/>
    <property type="match status" value="1"/>
</dbReference>
<feature type="domain" description="CCHC-type" evidence="3">
    <location>
        <begin position="12"/>
        <end position="26"/>
    </location>
</feature>
<protein>
    <submittedName>
        <fullName evidence="4">---NA</fullName>
    </submittedName>
</protein>
<keyword evidence="5" id="KW-1185">Reference proteome</keyword>
<keyword evidence="1" id="KW-0863">Zinc-finger</keyword>
<dbReference type="Gene3D" id="4.10.60.10">
    <property type="entry name" value="Zinc finger, CCHC-type"/>
    <property type="match status" value="1"/>
</dbReference>
<dbReference type="GO" id="GO:0008270">
    <property type="term" value="F:zinc ion binding"/>
    <property type="evidence" value="ECO:0007669"/>
    <property type="project" value="UniProtKB-KW"/>
</dbReference>
<dbReference type="Pfam" id="PF00098">
    <property type="entry name" value="zf-CCHC"/>
    <property type="match status" value="1"/>
</dbReference>
<dbReference type="InterPro" id="IPR001878">
    <property type="entry name" value="Znf_CCHC"/>
</dbReference>
<feature type="region of interest" description="Disordered" evidence="2">
    <location>
        <begin position="33"/>
        <end position="85"/>
    </location>
</feature>
<dbReference type="PROSITE" id="PS50158">
    <property type="entry name" value="ZF_CCHC"/>
    <property type="match status" value="1"/>
</dbReference>
<evidence type="ECO:0000313" key="4">
    <source>
        <dbReference type="EMBL" id="CAH2282567.1"/>
    </source>
</evidence>
<dbReference type="InterPro" id="IPR036875">
    <property type="entry name" value="Znf_CCHC_sf"/>
</dbReference>
<accession>A0AAD1W144</accession>
<keyword evidence="1" id="KW-0479">Metal-binding</keyword>
<dbReference type="SMART" id="SM00343">
    <property type="entry name" value="ZnF_C2HC"/>
    <property type="match status" value="1"/>
</dbReference>
<name>A0AAD1W144_PELCU</name>
<keyword evidence="1" id="KW-0862">Zinc</keyword>
<evidence type="ECO:0000313" key="5">
    <source>
        <dbReference type="Proteomes" id="UP001295444"/>
    </source>
</evidence>
<evidence type="ECO:0000259" key="3">
    <source>
        <dbReference type="PROSITE" id="PS50158"/>
    </source>
</evidence>
<gene>
    <name evidence="4" type="ORF">PECUL_23A054396</name>
</gene>
<dbReference type="GO" id="GO:0003676">
    <property type="term" value="F:nucleic acid binding"/>
    <property type="evidence" value="ECO:0007669"/>
    <property type="project" value="InterPro"/>
</dbReference>
<reference evidence="4" key="1">
    <citation type="submission" date="2022-03" db="EMBL/GenBank/DDBJ databases">
        <authorList>
            <person name="Alioto T."/>
            <person name="Alioto T."/>
            <person name="Gomez Garrido J."/>
        </authorList>
    </citation>
    <scope>NUCLEOTIDE SEQUENCE</scope>
</reference>
<evidence type="ECO:0000256" key="2">
    <source>
        <dbReference type="SAM" id="MobiDB-lite"/>
    </source>
</evidence>
<dbReference type="Proteomes" id="UP001295444">
    <property type="component" value="Chromosome 04"/>
</dbReference>
<feature type="compositionally biased region" description="Basic and acidic residues" evidence="2">
    <location>
        <begin position="51"/>
        <end position="73"/>
    </location>
</feature>
<evidence type="ECO:0000256" key="1">
    <source>
        <dbReference type="PROSITE-ProRule" id="PRU00047"/>
    </source>
</evidence>
<proteinExistence type="predicted"/>
<dbReference type="AlphaFoldDB" id="A0AAD1W144"/>
<sequence>MEIDKRRQDGSCFYCGEKGHRITECPIRPPKHAVVTETKKRATERSTPPCKDTKHDDSLAYYDTEKGSEKMHCDAPPSDNSPSEDEVMSECLEPMVTTVTTIPISRSAGKNTAKPRYGAPGLIKASDGIILSIEKLTKHERYLAEKRFVEANPLELTFKHDSTSTPDQPATMGTIITESEQTISTPHINGKENAMAEELSPNRVRASNGTIVRREDLAIFEKALKDRKMEKKIIPLTLISSLSTGLYTKL</sequence>